<dbReference type="PROSITE" id="PS50846">
    <property type="entry name" value="HMA_2"/>
    <property type="match status" value="1"/>
</dbReference>
<dbReference type="PANTHER" id="PTHR46594:SF4">
    <property type="entry name" value="P-TYPE CATION-TRANSPORTING ATPASE"/>
    <property type="match status" value="1"/>
</dbReference>
<proteinExistence type="inferred from homology"/>
<feature type="region of interest" description="Disordered" evidence="8">
    <location>
        <begin position="169"/>
        <end position="244"/>
    </location>
</feature>
<dbReference type="GO" id="GO:0016020">
    <property type="term" value="C:membrane"/>
    <property type="evidence" value="ECO:0007669"/>
    <property type="project" value="UniProtKB-SubCell"/>
</dbReference>
<comment type="caution">
    <text evidence="10">The sequence shown here is derived from an EMBL/GenBank/DDBJ whole genome shotgun (WGS) entry which is preliminary data.</text>
</comment>
<evidence type="ECO:0000313" key="10">
    <source>
        <dbReference type="EMBL" id="CAG9973770.1"/>
    </source>
</evidence>
<feature type="compositionally biased region" description="Polar residues" evidence="8">
    <location>
        <begin position="169"/>
        <end position="199"/>
    </location>
</feature>
<keyword evidence="4" id="KW-1278">Translocase</keyword>
<organism evidence="10 11">
    <name type="scientific">Clonostachys byssicola</name>
    <dbReference type="NCBI Taxonomy" id="160290"/>
    <lineage>
        <taxon>Eukaryota</taxon>
        <taxon>Fungi</taxon>
        <taxon>Dikarya</taxon>
        <taxon>Ascomycota</taxon>
        <taxon>Pezizomycotina</taxon>
        <taxon>Sordariomycetes</taxon>
        <taxon>Hypocreomycetidae</taxon>
        <taxon>Hypocreales</taxon>
        <taxon>Bionectriaceae</taxon>
        <taxon>Clonostachys</taxon>
    </lineage>
</organism>
<feature type="transmembrane region" description="Helical" evidence="7">
    <location>
        <begin position="669"/>
        <end position="691"/>
    </location>
</feature>
<evidence type="ECO:0000256" key="5">
    <source>
        <dbReference type="ARBA" id="ARBA00022989"/>
    </source>
</evidence>
<dbReference type="InterPro" id="IPR006121">
    <property type="entry name" value="HMA_dom"/>
</dbReference>
<evidence type="ECO:0000313" key="11">
    <source>
        <dbReference type="Proteomes" id="UP000754883"/>
    </source>
</evidence>
<accession>A0A9N9U2Q9</accession>
<dbReference type="CDD" id="cd02094">
    <property type="entry name" value="P-type_ATPase_Cu-like"/>
    <property type="match status" value="1"/>
</dbReference>
<feature type="domain" description="HMA" evidence="9">
    <location>
        <begin position="451"/>
        <end position="518"/>
    </location>
</feature>
<dbReference type="GO" id="GO:0030003">
    <property type="term" value="P:intracellular monoatomic cation homeostasis"/>
    <property type="evidence" value="ECO:0007669"/>
    <property type="project" value="UniProtKB-ARBA"/>
</dbReference>
<dbReference type="Pfam" id="PF00122">
    <property type="entry name" value="E1-E2_ATPase"/>
    <property type="match status" value="1"/>
</dbReference>
<dbReference type="InterPro" id="IPR036412">
    <property type="entry name" value="HAD-like_sf"/>
</dbReference>
<dbReference type="PRINTS" id="PR00120">
    <property type="entry name" value="HATPASE"/>
</dbReference>
<dbReference type="NCBIfam" id="TIGR01511">
    <property type="entry name" value="ATPase-IB1_Cu"/>
    <property type="match status" value="1"/>
</dbReference>
<evidence type="ECO:0000256" key="1">
    <source>
        <dbReference type="ARBA" id="ARBA00004370"/>
    </source>
</evidence>
<keyword evidence="5 7" id="KW-1133">Transmembrane helix</keyword>
<feature type="transmembrane region" description="Helical" evidence="7">
    <location>
        <begin position="1200"/>
        <end position="1221"/>
    </location>
</feature>
<dbReference type="SFLD" id="SFLDS00003">
    <property type="entry name" value="Haloacid_Dehalogenase"/>
    <property type="match status" value="1"/>
</dbReference>
<name>A0A9N9U2Q9_9HYPO</name>
<evidence type="ECO:0000256" key="8">
    <source>
        <dbReference type="SAM" id="MobiDB-lite"/>
    </source>
</evidence>
<dbReference type="InterPro" id="IPR036163">
    <property type="entry name" value="HMA_dom_sf"/>
</dbReference>
<dbReference type="OrthoDB" id="432719at2759"/>
<dbReference type="NCBIfam" id="TIGR01494">
    <property type="entry name" value="ATPase_P-type"/>
    <property type="match status" value="1"/>
</dbReference>
<feature type="transmembrane region" description="Helical" evidence="7">
    <location>
        <begin position="630"/>
        <end position="648"/>
    </location>
</feature>
<evidence type="ECO:0000256" key="4">
    <source>
        <dbReference type="ARBA" id="ARBA00022967"/>
    </source>
</evidence>
<dbReference type="Gene3D" id="2.70.150.10">
    <property type="entry name" value="Calcium-transporting ATPase, cytoplasmic transduction domain A"/>
    <property type="match status" value="1"/>
</dbReference>
<dbReference type="PROSITE" id="PS01229">
    <property type="entry name" value="COF_2"/>
    <property type="match status" value="1"/>
</dbReference>
<dbReference type="PRINTS" id="PR00119">
    <property type="entry name" value="CATATPASE"/>
</dbReference>
<gene>
    <name evidence="10" type="ORF">CBYS24578_00011590</name>
</gene>
<dbReference type="SFLD" id="SFLDG00002">
    <property type="entry name" value="C1.7:_P-type_atpase_like"/>
    <property type="match status" value="1"/>
</dbReference>
<keyword evidence="7" id="KW-0547">Nucleotide-binding</keyword>
<evidence type="ECO:0000256" key="2">
    <source>
        <dbReference type="ARBA" id="ARBA00022692"/>
    </source>
</evidence>
<dbReference type="GO" id="GO:0016887">
    <property type="term" value="F:ATP hydrolysis activity"/>
    <property type="evidence" value="ECO:0007669"/>
    <property type="project" value="InterPro"/>
</dbReference>
<dbReference type="GO" id="GO:0019829">
    <property type="term" value="F:ATPase-coupled monoatomic cation transmembrane transporter activity"/>
    <property type="evidence" value="ECO:0007669"/>
    <property type="project" value="InterPro"/>
</dbReference>
<comment type="subcellular location">
    <subcellularLocation>
        <location evidence="1 7">Membrane</location>
    </subcellularLocation>
</comment>
<dbReference type="SFLD" id="SFLDF00027">
    <property type="entry name" value="p-type_atpase"/>
    <property type="match status" value="1"/>
</dbReference>
<keyword evidence="7" id="KW-0067">ATP-binding</keyword>
<dbReference type="Gene3D" id="3.40.50.1000">
    <property type="entry name" value="HAD superfamily/HAD-like"/>
    <property type="match status" value="1"/>
</dbReference>
<feature type="region of interest" description="Disordered" evidence="8">
    <location>
        <begin position="1"/>
        <end position="23"/>
    </location>
</feature>
<dbReference type="Gene3D" id="3.30.70.100">
    <property type="match status" value="1"/>
</dbReference>
<evidence type="ECO:0000259" key="9">
    <source>
        <dbReference type="PROSITE" id="PS50846"/>
    </source>
</evidence>
<dbReference type="CDD" id="cd00371">
    <property type="entry name" value="HMA"/>
    <property type="match status" value="1"/>
</dbReference>
<dbReference type="InterPro" id="IPR023214">
    <property type="entry name" value="HAD_sf"/>
</dbReference>
<sequence>MDSDCCGTPAPALEPPPAPAATEKAGACQGGCCGGQSVETRDAEPPIQKEPDEEKIEADCCSAGKCADDVAEEDPDAPECCRGKSNPCCDTSCLDRLALRECGMSAATSSDSTACCNTAEGEACSEHTLSALDRYGATLRALGCLCRTLIALGQETCCEIRERHSLDGNQLTKKSSAGSIRTSLDSGHTSGSVTKNQAAENRLRFRKGFKESVQPAKESPAEDACGGSCCSKEKPTRAPSLGSKGPMACCSEGKGRGSPLDSSDGDSCCAKPDILHSGAQAASGGLCCTDKQAANVGPKDGETACSRSCCSVAMPDKQAVSQSEGRGSCSETISPVKTNCVDSCCASTEPIKQAVSPSERPGCCSDTTSVGKSSLKIGCSGSCCPGDKGIEVNDTKRPSVDSCCAGKPSARRPGSCADACCSSSIPDARLGIEKGPIEAVSDIENQGAGNERVVLSISGMTCTGCETKLNRTLATVPAVKNLKTSLVLSRAEFHLDLRLGSVEEVMKHLERTTEFKCERIQSQGSSLDFIISNDQFQSISNEKWPDGVIDIALVGKEAARVTFDPKIVGARDLGEKIWQLPTPLAPLRADPSLEAGSKHVRHVGYMTLLSAVLTIPVLVMAWAPLPENEVAYSSASMALATIVQFFIAGPFYPKALKALIFSKVIEMDLLIVLSTSAAYIFSVVSFGYLIAGSPLSTGQFFETSTLLVTLIMVGRWVAALARQRAVESISVRSLQPSKAILVDEENGTELEIDARLLQYGDIFKVLPDTRIPTDGTVIRGSSEVDESMLTGESRPVEKFPKSGVIAGSINGSGVLIVRLGHLPSDNTINTIAAMVDEAKLSKPKLQDLADKVASYFVPVVVALNIITFVIWVAVGMTIRGYNGSEATIEAITYAITVLIVSCPCAIGLAVPMVIVIASGVAAERGVVFKSADAIEVAHKTSHVVFDKTGTLTRGKLSVVETHCDSQDKLPLLLGLIENSRHPVSVAVTTHLSDAGIIAEPIADPKSVTGKGVESTLQGQKLQAGNSHWLKFSDDEHVGSMLARGYTVFCFAIDGVLVAAYGLEDELRSDAAETLEALDKGGIAVHLVSGDDDGAVQNLATKLGIPAHNVRSRSSPADKRDYIQELLEANVGGKKPIVVFCGDGTNDAVALAQATIGVHMNEGTDIAQSAADVVLMRPALSGILVMINASRKSVNRIKFNFGWSFVYNTFAVLLAAGAFVNARIPPEFAGLGELVSVLPVIAAAVLLRWSTI</sequence>
<protein>
    <recommendedName>
        <fullName evidence="9">HMA domain-containing protein</fullName>
    </recommendedName>
</protein>
<dbReference type="InterPro" id="IPR059000">
    <property type="entry name" value="ATPase_P-type_domA"/>
</dbReference>
<feature type="transmembrane region" description="Helical" evidence="7">
    <location>
        <begin position="1227"/>
        <end position="1246"/>
    </location>
</feature>
<dbReference type="Pfam" id="PF24534">
    <property type="entry name" value="HMA_PCA1"/>
    <property type="match status" value="1"/>
</dbReference>
<dbReference type="InterPro" id="IPR044492">
    <property type="entry name" value="P_typ_ATPase_HD_dom"/>
</dbReference>
<dbReference type="Gene3D" id="3.40.1110.10">
    <property type="entry name" value="Calcium-transporting ATPase, cytoplasmic domain N"/>
    <property type="match status" value="1"/>
</dbReference>
<feature type="transmembrane region" description="Helical" evidence="7">
    <location>
        <begin position="603"/>
        <end position="624"/>
    </location>
</feature>
<dbReference type="InterPro" id="IPR027256">
    <property type="entry name" value="P-typ_ATPase_IB"/>
</dbReference>
<dbReference type="SUPFAM" id="SSF81665">
    <property type="entry name" value="Calcium ATPase, transmembrane domain M"/>
    <property type="match status" value="1"/>
</dbReference>
<dbReference type="Proteomes" id="UP000754883">
    <property type="component" value="Unassembled WGS sequence"/>
</dbReference>
<dbReference type="PROSITE" id="PS00154">
    <property type="entry name" value="ATPASE_E1_E2"/>
    <property type="match status" value="1"/>
</dbReference>
<evidence type="ECO:0000256" key="6">
    <source>
        <dbReference type="ARBA" id="ARBA00023136"/>
    </source>
</evidence>
<dbReference type="InterPro" id="IPR023299">
    <property type="entry name" value="ATPase_P-typ_cyto_dom_N"/>
</dbReference>
<dbReference type="GO" id="GO:0046872">
    <property type="term" value="F:metal ion binding"/>
    <property type="evidence" value="ECO:0007669"/>
    <property type="project" value="UniProtKB-KW"/>
</dbReference>
<evidence type="ECO:0000256" key="7">
    <source>
        <dbReference type="RuleBase" id="RU362081"/>
    </source>
</evidence>
<comment type="similarity">
    <text evidence="7">Belongs to the cation transport ATPase (P-type) (TC 3.A.3) family. Type IB subfamily.</text>
</comment>
<dbReference type="SUPFAM" id="SSF81653">
    <property type="entry name" value="Calcium ATPase, transduction domain A"/>
    <property type="match status" value="1"/>
</dbReference>
<keyword evidence="2 7" id="KW-0812">Transmembrane</keyword>
<keyword evidence="3 7" id="KW-0479">Metal-binding</keyword>
<keyword evidence="11" id="KW-1185">Reference proteome</keyword>
<dbReference type="NCBIfam" id="TIGR01525">
    <property type="entry name" value="ATPase-IB_hvy"/>
    <property type="match status" value="1"/>
</dbReference>
<feature type="transmembrane region" description="Helical" evidence="7">
    <location>
        <begin position="852"/>
        <end position="878"/>
    </location>
</feature>
<evidence type="ECO:0000256" key="3">
    <source>
        <dbReference type="ARBA" id="ARBA00022723"/>
    </source>
</evidence>
<dbReference type="FunFam" id="3.30.70.100:FF:000074">
    <property type="entry name" value="P-type cation-transporting ATPase"/>
    <property type="match status" value="1"/>
</dbReference>
<dbReference type="FunFam" id="2.70.150.10:FF:000002">
    <property type="entry name" value="Copper-transporting ATPase 1, putative"/>
    <property type="match status" value="1"/>
</dbReference>
<dbReference type="Pfam" id="PF00702">
    <property type="entry name" value="Hydrolase"/>
    <property type="match status" value="1"/>
</dbReference>
<dbReference type="SUPFAM" id="SSF56784">
    <property type="entry name" value="HAD-like"/>
    <property type="match status" value="1"/>
</dbReference>
<dbReference type="Pfam" id="PF00403">
    <property type="entry name" value="HMA"/>
    <property type="match status" value="1"/>
</dbReference>
<dbReference type="PANTHER" id="PTHR46594">
    <property type="entry name" value="P-TYPE CATION-TRANSPORTING ATPASE"/>
    <property type="match status" value="1"/>
</dbReference>
<dbReference type="EMBL" id="CABFNO020001247">
    <property type="protein sequence ID" value="CAG9973770.1"/>
    <property type="molecule type" value="Genomic_DNA"/>
</dbReference>
<dbReference type="InterPro" id="IPR018303">
    <property type="entry name" value="ATPase_P-typ_P_site"/>
</dbReference>
<dbReference type="InterPro" id="IPR056236">
    <property type="entry name" value="HMA_PCA1"/>
</dbReference>
<dbReference type="GO" id="GO:0005524">
    <property type="term" value="F:ATP binding"/>
    <property type="evidence" value="ECO:0007669"/>
    <property type="project" value="UniProtKB-UniRule"/>
</dbReference>
<dbReference type="SUPFAM" id="SSF55008">
    <property type="entry name" value="HMA, heavy metal-associated domain"/>
    <property type="match status" value="1"/>
</dbReference>
<dbReference type="AlphaFoldDB" id="A0A9N9U2Q9"/>
<reference evidence="10" key="1">
    <citation type="submission" date="2021-10" db="EMBL/GenBank/DDBJ databases">
        <authorList>
            <person name="Piombo E."/>
        </authorList>
    </citation>
    <scope>NUCLEOTIDE SEQUENCE</scope>
</reference>
<dbReference type="InterPro" id="IPR023298">
    <property type="entry name" value="ATPase_P-typ_TM_dom_sf"/>
</dbReference>
<feature type="transmembrane region" description="Helical" evidence="7">
    <location>
        <begin position="890"/>
        <end position="920"/>
    </location>
</feature>
<dbReference type="InterPro" id="IPR008250">
    <property type="entry name" value="ATPase_P-typ_transduc_dom_A_sf"/>
</dbReference>
<keyword evidence="6 7" id="KW-0472">Membrane</keyword>
<dbReference type="InterPro" id="IPR001757">
    <property type="entry name" value="P_typ_ATPase"/>
</dbReference>